<evidence type="ECO:0000313" key="2">
    <source>
        <dbReference type="Proteomes" id="UP000003179"/>
    </source>
</evidence>
<evidence type="ECO:0000313" key="1">
    <source>
        <dbReference type="EMBL" id="EFS92479.1"/>
    </source>
</evidence>
<accession>A0ABN0C5D4</accession>
<comment type="caution">
    <text evidence="1">The sequence shown here is derived from an EMBL/GenBank/DDBJ whole genome shotgun (WGS) entry which is preliminary data.</text>
</comment>
<gene>
    <name evidence="1" type="ORF">HMPREF9607_01423</name>
</gene>
<protein>
    <submittedName>
        <fullName evidence="1">Uncharacterized protein</fullName>
    </submittedName>
</protein>
<dbReference type="Proteomes" id="UP000003179">
    <property type="component" value="Unassembled WGS sequence"/>
</dbReference>
<name>A0ABN0C5D4_9ACTN</name>
<dbReference type="EMBL" id="ADZU01000023">
    <property type="protein sequence ID" value="EFS92479.1"/>
    <property type="molecule type" value="Genomic_DNA"/>
</dbReference>
<keyword evidence="2" id="KW-1185">Reference proteome</keyword>
<sequence length="55" mass="5894">MCPECAQFHELPTSIIEAAAIHDARALCALKLVTALSVESSTETLTILNLHVGME</sequence>
<reference evidence="1" key="1">
    <citation type="submission" date="2010-08" db="EMBL/GenBank/DDBJ databases">
        <authorList>
            <person name="Weinstock G."/>
            <person name="Sodergren E."/>
            <person name="Clifton S."/>
            <person name="Fulton L."/>
            <person name="Fulton B."/>
            <person name="Courtney L."/>
            <person name="Fronick C."/>
            <person name="Harrison M."/>
            <person name="Strong C."/>
            <person name="Farmer C."/>
            <person name="Delahaunty K."/>
            <person name="Markovic C."/>
            <person name="Hall O."/>
            <person name="Minx P."/>
            <person name="Tomlinson C."/>
            <person name="Mitreva M."/>
            <person name="Hou S."/>
            <person name="Chen J."/>
            <person name="Wollam A."/>
            <person name="Pepin K.H."/>
            <person name="Johnson M."/>
            <person name="Bhonagiri V."/>
            <person name="Zhang X."/>
            <person name="Suruliraj S."/>
            <person name="Warren W."/>
            <person name="Chinwalla A."/>
            <person name="Mardis E.R."/>
            <person name="Wilson R.K."/>
        </authorList>
    </citation>
    <scope>NUCLEOTIDE SEQUENCE [LARGE SCALE GENOMIC DNA]</scope>
    <source>
        <strain evidence="1">HL044PA1</strain>
    </source>
</reference>
<proteinExistence type="predicted"/>
<organism evidence="1 2">
    <name type="scientific">Cutibacterium modestum HL044PA1</name>
    <dbReference type="NCBI Taxonomy" id="765109"/>
    <lineage>
        <taxon>Bacteria</taxon>
        <taxon>Bacillati</taxon>
        <taxon>Actinomycetota</taxon>
        <taxon>Actinomycetes</taxon>
        <taxon>Propionibacteriales</taxon>
        <taxon>Propionibacteriaceae</taxon>
        <taxon>Cutibacterium</taxon>
        <taxon>Cutibacterium modestum</taxon>
    </lineage>
</organism>